<accession>A0A4S3M104</accession>
<dbReference type="InterPro" id="IPR017259">
    <property type="entry name" value="UCP037672"/>
</dbReference>
<keyword evidence="1" id="KW-1133">Transmembrane helix</keyword>
<dbReference type="Proteomes" id="UP000305939">
    <property type="component" value="Unassembled WGS sequence"/>
</dbReference>
<name>A0A4S3M104_9FLAO</name>
<evidence type="ECO:0000313" key="2">
    <source>
        <dbReference type="EMBL" id="THD66643.1"/>
    </source>
</evidence>
<dbReference type="RefSeq" id="WP_136336714.1">
    <property type="nucleotide sequence ID" value="NZ_QXMP01000003.1"/>
</dbReference>
<reference evidence="2 3" key="1">
    <citation type="submission" date="2019-04" db="EMBL/GenBank/DDBJ databases">
        <title>Draft genome sequence of Robertkochia marina CC-AMO-30D.</title>
        <authorList>
            <person name="Hameed A."/>
            <person name="Lin S.-Y."/>
            <person name="Shahina M."/>
            <person name="Lai W.-A."/>
            <person name="Young C.-C."/>
        </authorList>
    </citation>
    <scope>NUCLEOTIDE SEQUENCE [LARGE SCALE GENOMIC DNA]</scope>
    <source>
        <strain evidence="2 3">CC-AMO-30D</strain>
    </source>
</reference>
<keyword evidence="3" id="KW-1185">Reference proteome</keyword>
<organism evidence="2 3">
    <name type="scientific">Robertkochia marina</name>
    <dbReference type="NCBI Taxonomy" id="1227945"/>
    <lineage>
        <taxon>Bacteria</taxon>
        <taxon>Pseudomonadati</taxon>
        <taxon>Bacteroidota</taxon>
        <taxon>Flavobacteriia</taxon>
        <taxon>Flavobacteriales</taxon>
        <taxon>Flavobacteriaceae</taxon>
        <taxon>Robertkochia</taxon>
    </lineage>
</organism>
<sequence>MILVAILFIVLGVLVKNGKAYNLIAGYNTLSPEEKAKVDIKGISVVFRNAMFGMAVIIAAGSLLSYWLGDPAIEWYGLIIAVVIGVPYLLVKANSDKYKKEEIE</sequence>
<keyword evidence="1" id="KW-0812">Transmembrane</keyword>
<feature type="transmembrane region" description="Helical" evidence="1">
    <location>
        <begin position="50"/>
        <end position="68"/>
    </location>
</feature>
<proteinExistence type="predicted"/>
<comment type="caution">
    <text evidence="2">The sequence shown here is derived from an EMBL/GenBank/DDBJ whole genome shotgun (WGS) entry which is preliminary data.</text>
</comment>
<evidence type="ECO:0000313" key="3">
    <source>
        <dbReference type="Proteomes" id="UP000305939"/>
    </source>
</evidence>
<feature type="transmembrane region" description="Helical" evidence="1">
    <location>
        <begin position="75"/>
        <end position="91"/>
    </location>
</feature>
<dbReference type="EMBL" id="SSMC01000003">
    <property type="protein sequence ID" value="THD66643.1"/>
    <property type="molecule type" value="Genomic_DNA"/>
</dbReference>
<dbReference type="Pfam" id="PF12650">
    <property type="entry name" value="DUF3784"/>
    <property type="match status" value="1"/>
</dbReference>
<gene>
    <name evidence="2" type="ORF">E7Z59_12715</name>
</gene>
<dbReference type="OrthoDB" id="836288at2"/>
<protein>
    <submittedName>
        <fullName evidence="2">DUF3784 domain-containing protein</fullName>
    </submittedName>
</protein>
<keyword evidence="1" id="KW-0472">Membrane</keyword>
<evidence type="ECO:0000256" key="1">
    <source>
        <dbReference type="SAM" id="Phobius"/>
    </source>
</evidence>
<dbReference type="AlphaFoldDB" id="A0A4S3M104"/>